<protein>
    <submittedName>
        <fullName evidence="2">DUF2163 domain-containing protein</fullName>
    </submittedName>
</protein>
<feature type="domain" description="Bacteriophage phiJL001 Gp84 C-terminal" evidence="1">
    <location>
        <begin position="195"/>
        <end position="277"/>
    </location>
</feature>
<evidence type="ECO:0000313" key="3">
    <source>
        <dbReference type="Proteomes" id="UP001517376"/>
    </source>
</evidence>
<dbReference type="InterPro" id="IPR011928">
    <property type="entry name" value="Phage_phiJL001_Gp84"/>
</dbReference>
<keyword evidence="3" id="KW-1185">Reference proteome</keyword>
<dbReference type="Pfam" id="PF09356">
    <property type="entry name" value="Phage_BR0599"/>
    <property type="match status" value="1"/>
</dbReference>
<sequence>MKALSSALQAHLDERTTTLAWCWRITRSDGVTFGFTDHDRTLTFDGTEFEPESGLTASEVRSGSDLSVDAQDAHGVLSSDRITETDILDGRWDNAAVEVWRVNWTEPAERVLLRAGAIGEIRRGRVAFTAEMRSLAHLLGQTVGRTFQASCDAALGDARCGVNLATPSNRATGTVLVPLRDRTFTTAGLGGFAAGWFTFGIIEWTSGANAGRRVEVSGHEVTGGAAIITLLEAPVRAVAAADAFTILAGCDKSAATCRTKFANILNFRGFPHIPGQDTVLRYATKSGGNTGGVL</sequence>
<evidence type="ECO:0000259" key="1">
    <source>
        <dbReference type="Pfam" id="PF09356"/>
    </source>
</evidence>
<dbReference type="Pfam" id="PF09931">
    <property type="entry name" value="Phage_phiJL001_Gp84_N"/>
    <property type="match status" value="1"/>
</dbReference>
<accession>A0ABW9YAH2</accession>
<evidence type="ECO:0000313" key="2">
    <source>
        <dbReference type="EMBL" id="NBE09630.1"/>
    </source>
</evidence>
<proteinExistence type="predicted"/>
<name>A0ABW9YAH2_9RHOB</name>
<organism evidence="2 3">
    <name type="scientific">Paragemmobacter ruber</name>
    <dbReference type="NCBI Taxonomy" id="1985673"/>
    <lineage>
        <taxon>Bacteria</taxon>
        <taxon>Pseudomonadati</taxon>
        <taxon>Pseudomonadota</taxon>
        <taxon>Alphaproteobacteria</taxon>
        <taxon>Rhodobacterales</taxon>
        <taxon>Paracoccaceae</taxon>
        <taxon>Paragemmobacter</taxon>
    </lineage>
</organism>
<dbReference type="RefSeq" id="WP_161768679.1">
    <property type="nucleotide sequence ID" value="NZ_JAAATW010000008.1"/>
</dbReference>
<dbReference type="NCBIfam" id="TIGR02218">
    <property type="entry name" value="phg_TIGR02218"/>
    <property type="match status" value="1"/>
</dbReference>
<comment type="caution">
    <text evidence="2">The sequence shown here is derived from an EMBL/GenBank/DDBJ whole genome shotgun (WGS) entry which is preliminary data.</text>
</comment>
<dbReference type="EMBL" id="JAAATW010000008">
    <property type="protein sequence ID" value="NBE09630.1"/>
    <property type="molecule type" value="Genomic_DNA"/>
</dbReference>
<dbReference type="Proteomes" id="UP001517376">
    <property type="component" value="Unassembled WGS sequence"/>
</dbReference>
<reference evidence="3" key="1">
    <citation type="submission" date="2020-01" db="EMBL/GenBank/DDBJ databases">
        <title>Sphingomonas sp. strain CSW-10.</title>
        <authorList>
            <person name="Chen W.-M."/>
        </authorList>
    </citation>
    <scope>NUCLEOTIDE SEQUENCE [LARGE SCALE GENOMIC DNA]</scope>
    <source>
        <strain evidence="3">CCP-1</strain>
    </source>
</reference>
<dbReference type="InterPro" id="IPR018964">
    <property type="entry name" value="Phage_phiJL001_Gp84_C"/>
</dbReference>
<gene>
    <name evidence="2" type="ORF">GU920_18975</name>
</gene>